<evidence type="ECO:0000256" key="2">
    <source>
        <dbReference type="ARBA" id="ARBA00022833"/>
    </source>
</evidence>
<evidence type="ECO:0000256" key="3">
    <source>
        <dbReference type="ARBA" id="ARBA00023038"/>
    </source>
</evidence>
<dbReference type="OrthoDB" id="25414at2759"/>
<dbReference type="InterPro" id="IPR047172">
    <property type="entry name" value="Ajuba-like"/>
</dbReference>
<reference evidence="7" key="1">
    <citation type="submission" date="2021-02" db="EMBL/GenBank/DDBJ databases">
        <authorList>
            <person name="Nowell W R."/>
        </authorList>
    </citation>
    <scope>NUCLEOTIDE SEQUENCE</scope>
</reference>
<dbReference type="InterPro" id="IPR001781">
    <property type="entry name" value="Znf_LIM"/>
</dbReference>
<keyword evidence="1 4" id="KW-0479">Metal-binding</keyword>
<feature type="domain" description="LIM zinc-binding" evidence="6">
    <location>
        <begin position="289"/>
        <end position="350"/>
    </location>
</feature>
<dbReference type="PROSITE" id="PS50023">
    <property type="entry name" value="LIM_DOMAIN_2"/>
    <property type="match status" value="2"/>
</dbReference>
<dbReference type="Proteomes" id="UP000663829">
    <property type="component" value="Unassembled WGS sequence"/>
</dbReference>
<dbReference type="Pfam" id="PF00412">
    <property type="entry name" value="LIM"/>
    <property type="match status" value="2"/>
</dbReference>
<feature type="region of interest" description="Disordered" evidence="5">
    <location>
        <begin position="1"/>
        <end position="35"/>
    </location>
</feature>
<evidence type="ECO:0000256" key="4">
    <source>
        <dbReference type="PROSITE-ProRule" id="PRU00125"/>
    </source>
</evidence>
<dbReference type="SUPFAM" id="SSF57716">
    <property type="entry name" value="Glucocorticoid receptor-like (DNA-binding domain)"/>
    <property type="match status" value="3"/>
</dbReference>
<dbReference type="EMBL" id="CAJNOQ010000027">
    <property type="protein sequence ID" value="CAF0742971.1"/>
    <property type="molecule type" value="Genomic_DNA"/>
</dbReference>
<comment type="caution">
    <text evidence="7">The sequence shown here is derived from an EMBL/GenBank/DDBJ whole genome shotgun (WGS) entry which is preliminary data.</text>
</comment>
<dbReference type="EMBL" id="CAJOBC010000027">
    <property type="protein sequence ID" value="CAF3521495.1"/>
    <property type="molecule type" value="Genomic_DNA"/>
</dbReference>
<proteinExistence type="predicted"/>
<feature type="compositionally biased region" description="Low complexity" evidence="5">
    <location>
        <begin position="1"/>
        <end position="13"/>
    </location>
</feature>
<dbReference type="GO" id="GO:0001666">
    <property type="term" value="P:response to hypoxia"/>
    <property type="evidence" value="ECO:0007669"/>
    <property type="project" value="TreeGrafter"/>
</dbReference>
<dbReference type="PANTHER" id="PTHR24219:SF4">
    <property type="entry name" value="LIM DOMAIN-CONTAINING PROTEIN JUB"/>
    <property type="match status" value="1"/>
</dbReference>
<dbReference type="PANTHER" id="PTHR24219">
    <property type="entry name" value="LIM DOMAIN-CONTAINING PROTEIN JUB"/>
    <property type="match status" value="1"/>
</dbReference>
<evidence type="ECO:0000313" key="7">
    <source>
        <dbReference type="EMBL" id="CAF0742971.1"/>
    </source>
</evidence>
<dbReference type="GO" id="GO:0005912">
    <property type="term" value="C:adherens junction"/>
    <property type="evidence" value="ECO:0007669"/>
    <property type="project" value="TreeGrafter"/>
</dbReference>
<dbReference type="CDD" id="cd09355">
    <property type="entry name" value="LIM2_Ajuba_like"/>
    <property type="match status" value="1"/>
</dbReference>
<organism evidence="7 9">
    <name type="scientific">Didymodactylos carnosus</name>
    <dbReference type="NCBI Taxonomy" id="1234261"/>
    <lineage>
        <taxon>Eukaryota</taxon>
        <taxon>Metazoa</taxon>
        <taxon>Spiralia</taxon>
        <taxon>Gnathifera</taxon>
        <taxon>Rotifera</taxon>
        <taxon>Eurotatoria</taxon>
        <taxon>Bdelloidea</taxon>
        <taxon>Philodinida</taxon>
        <taxon>Philodinidae</taxon>
        <taxon>Didymodactylos</taxon>
    </lineage>
</organism>
<gene>
    <name evidence="7" type="ORF">GPM918_LOCUS378</name>
    <name evidence="8" type="ORF">SRO942_LOCUS379</name>
</gene>
<name>A0A813NZA2_9BILA</name>
<evidence type="ECO:0000313" key="9">
    <source>
        <dbReference type="Proteomes" id="UP000663829"/>
    </source>
</evidence>
<dbReference type="PROSITE" id="PS00478">
    <property type="entry name" value="LIM_DOMAIN_1"/>
    <property type="match status" value="2"/>
</dbReference>
<evidence type="ECO:0000259" key="6">
    <source>
        <dbReference type="PROSITE" id="PS50023"/>
    </source>
</evidence>
<keyword evidence="2 4" id="KW-0862">Zinc</keyword>
<dbReference type="GO" id="GO:0003714">
    <property type="term" value="F:transcription corepressor activity"/>
    <property type="evidence" value="ECO:0007669"/>
    <property type="project" value="TreeGrafter"/>
</dbReference>
<evidence type="ECO:0000256" key="1">
    <source>
        <dbReference type="ARBA" id="ARBA00022723"/>
    </source>
</evidence>
<keyword evidence="9" id="KW-1185">Reference proteome</keyword>
<feature type="domain" description="LIM zinc-binding" evidence="6">
    <location>
        <begin position="354"/>
        <end position="414"/>
    </location>
</feature>
<dbReference type="GO" id="GO:0005667">
    <property type="term" value="C:transcription regulator complex"/>
    <property type="evidence" value="ECO:0007669"/>
    <property type="project" value="TreeGrafter"/>
</dbReference>
<sequence length="459" mass="51601">MYISRISSSGNSSNKRKIDNLGSTQSTSNVKTTTKTDKFLNKQQYGPLRESVITVIGLTNPNSNNFYTTTTDALDNASYESSSEPLSNNELNFEQQFFTRTPIITRTTNLNTTNTNSKQLIAVNMNNSSPFYREQSPSNTTFMNSSTLYISQPQKEPVPRFRVNNSLPKPYVNFTLNDGASKEKQSFHRLNSPRITIHTSPKQPPVPPRATTAGIFSLPNFRLLTNTSAIIPDDGNAKTAAKVQLPITLLNAKRTNNTATNDVERKLAALTLALEKELESEATVGEYYGQCTKCGQSVTGAHEACQAMGNLYHNNCFKCVLCERTLRGKAFYNVADQVYCEEDYLFSGFQQTAEKCIQCDHLIMDTVLQAIGNTYHPGCFRCHICNECLDGVPFTIDNEHRIFCLYDYHNTYAPRCAKCNYPICPEEGYDETVRVIAMNKNYHVSCYKCEVRTKESKHT</sequence>
<evidence type="ECO:0000256" key="5">
    <source>
        <dbReference type="SAM" id="MobiDB-lite"/>
    </source>
</evidence>
<dbReference type="InterPro" id="IPR047247">
    <property type="entry name" value="Ajuba-like_LIM2"/>
</dbReference>
<dbReference type="Proteomes" id="UP000681722">
    <property type="component" value="Unassembled WGS sequence"/>
</dbReference>
<dbReference type="AlphaFoldDB" id="A0A813NZA2"/>
<accession>A0A813NZA2</accession>
<dbReference type="GO" id="GO:0000932">
    <property type="term" value="C:P-body"/>
    <property type="evidence" value="ECO:0007669"/>
    <property type="project" value="TreeGrafter"/>
</dbReference>
<feature type="compositionally biased region" description="Polar residues" evidence="5">
    <location>
        <begin position="21"/>
        <end position="33"/>
    </location>
</feature>
<dbReference type="GO" id="GO:0046872">
    <property type="term" value="F:metal ion binding"/>
    <property type="evidence" value="ECO:0007669"/>
    <property type="project" value="UniProtKB-KW"/>
</dbReference>
<protein>
    <recommendedName>
        <fullName evidence="6">LIM zinc-binding domain-containing protein</fullName>
    </recommendedName>
</protein>
<dbReference type="SMART" id="SM00132">
    <property type="entry name" value="LIM"/>
    <property type="match status" value="3"/>
</dbReference>
<dbReference type="Gene3D" id="2.10.110.10">
    <property type="entry name" value="Cysteine Rich Protein"/>
    <property type="match status" value="3"/>
</dbReference>
<keyword evidence="3 4" id="KW-0440">LIM domain</keyword>
<dbReference type="GO" id="GO:0005634">
    <property type="term" value="C:nucleus"/>
    <property type="evidence" value="ECO:0007669"/>
    <property type="project" value="TreeGrafter"/>
</dbReference>
<evidence type="ECO:0000313" key="8">
    <source>
        <dbReference type="EMBL" id="CAF3521495.1"/>
    </source>
</evidence>
<dbReference type="GO" id="GO:0035331">
    <property type="term" value="P:negative regulation of hippo signaling"/>
    <property type="evidence" value="ECO:0007669"/>
    <property type="project" value="TreeGrafter"/>
</dbReference>
<dbReference type="GO" id="GO:0007010">
    <property type="term" value="P:cytoskeleton organization"/>
    <property type="evidence" value="ECO:0007669"/>
    <property type="project" value="TreeGrafter"/>
</dbReference>